<evidence type="ECO:0000313" key="2">
    <source>
        <dbReference type="Proteomes" id="UP000261560"/>
    </source>
</evidence>
<dbReference type="PaxDb" id="30732-ENSOMEP00000034056"/>
<proteinExistence type="predicted"/>
<reference evidence="1" key="1">
    <citation type="submission" date="2025-08" db="UniProtKB">
        <authorList>
            <consortium name="Ensembl"/>
        </authorList>
    </citation>
    <scope>IDENTIFICATION</scope>
</reference>
<dbReference type="GeneTree" id="ENSGT01030000234570"/>
<evidence type="ECO:0000313" key="1">
    <source>
        <dbReference type="Ensembl" id="ENSOMEP00000034056.1"/>
    </source>
</evidence>
<dbReference type="InterPro" id="IPR011992">
    <property type="entry name" value="EF-hand-dom_pair"/>
</dbReference>
<dbReference type="PANTHER" id="PTHR23048">
    <property type="entry name" value="MYOSIN LIGHT CHAIN 1, 3"/>
    <property type="match status" value="1"/>
</dbReference>
<keyword evidence="2" id="KW-1185">Reference proteome</keyword>
<protein>
    <submittedName>
        <fullName evidence="1">Uncharacterized protein</fullName>
    </submittedName>
</protein>
<dbReference type="GO" id="GO:0016460">
    <property type="term" value="C:myosin II complex"/>
    <property type="evidence" value="ECO:0007669"/>
    <property type="project" value="TreeGrafter"/>
</dbReference>
<sequence length="92" mass="10758">LCLFIYFVPADFKDAFQLFDRTPTSEMKITYAQCGDLIRALGQNPTNAEIMHVLGKPKAEGWLQKEQKKIRRKSQRIAANLMIKCDHFFKFF</sequence>
<organism evidence="1 2">
    <name type="scientific">Oryzias melastigma</name>
    <name type="common">Marine medaka</name>
    <dbReference type="NCBI Taxonomy" id="30732"/>
    <lineage>
        <taxon>Eukaryota</taxon>
        <taxon>Metazoa</taxon>
        <taxon>Chordata</taxon>
        <taxon>Craniata</taxon>
        <taxon>Vertebrata</taxon>
        <taxon>Euteleostomi</taxon>
        <taxon>Actinopterygii</taxon>
        <taxon>Neopterygii</taxon>
        <taxon>Teleostei</taxon>
        <taxon>Neoteleostei</taxon>
        <taxon>Acanthomorphata</taxon>
        <taxon>Ovalentaria</taxon>
        <taxon>Atherinomorphae</taxon>
        <taxon>Beloniformes</taxon>
        <taxon>Adrianichthyidae</taxon>
        <taxon>Oryziinae</taxon>
        <taxon>Oryzias</taxon>
    </lineage>
</organism>
<dbReference type="Proteomes" id="UP000261560">
    <property type="component" value="Unplaced"/>
</dbReference>
<dbReference type="Ensembl" id="ENSOMET00000027730.1">
    <property type="protein sequence ID" value="ENSOMEP00000034056.1"/>
    <property type="gene ID" value="ENSOMEG00000020427.1"/>
</dbReference>
<dbReference type="SUPFAM" id="SSF47473">
    <property type="entry name" value="EF-hand"/>
    <property type="match status" value="1"/>
</dbReference>
<dbReference type="InterPro" id="IPR050230">
    <property type="entry name" value="CALM/Myosin/TropC-like"/>
</dbReference>
<dbReference type="STRING" id="30732.ENSOMEP00000034056"/>
<reference evidence="1" key="2">
    <citation type="submission" date="2025-09" db="UniProtKB">
        <authorList>
            <consortium name="Ensembl"/>
        </authorList>
    </citation>
    <scope>IDENTIFICATION</scope>
</reference>
<dbReference type="Gene3D" id="1.10.238.10">
    <property type="entry name" value="EF-hand"/>
    <property type="match status" value="1"/>
</dbReference>
<dbReference type="PANTHER" id="PTHR23048:SF44">
    <property type="entry name" value="ATRIAL MYOSIN LIGHT CHAIN"/>
    <property type="match status" value="1"/>
</dbReference>
<name>A0A3B3DVU0_ORYME</name>
<dbReference type="AlphaFoldDB" id="A0A3B3DVU0"/>
<accession>A0A3B3DVU0</accession>